<reference evidence="2" key="1">
    <citation type="submission" date="2023-01" db="EMBL/GenBank/DDBJ databases">
        <title>Genome assembly of the deep-sea coral Lophelia pertusa.</title>
        <authorList>
            <person name="Herrera S."/>
            <person name="Cordes E."/>
        </authorList>
    </citation>
    <scope>NUCLEOTIDE SEQUENCE</scope>
    <source>
        <strain evidence="2">USNM1676648</strain>
        <tissue evidence="2">Polyp</tissue>
    </source>
</reference>
<sequence>MDTSVVTLIPQLTQKRESMASESFLAVPTVSNPQETEAVLSLNHMSLLTSVEAMSYGAENEEFNLDKTRVINDAICAPLSVNNEIPGINVVNTNSQALPQSTTSKKGRNVRNKNTKKTAQESSAIQLQPTQPSLAVLTPARHVVLPATTHGPNQYASGFHFTNQQFNTQPSLAVVTPAQDVVLPATTHGPNQHASGFHFTNQQLNNNIVPTIQAQSRMPPSPTPSCSSMTEMQLAEMMFLPKPTEDNGKHRAKSNYLNQCKTRLSKYQIEAMQDFANVLYMPFNNETSFESLEGVEMQFAFRKKVFDCMETLNRHSQAVWEFEKAIYSCVLPLREKVGGVLPDKHDFSSVTSTRINNALKRKRQEQLENWCGGAISVEVIEQLRPPKSYCLKQWPSRPAGEQFEKLQPLFEAFVLMRQDPDLCLHKYDWVQTLEQF</sequence>
<keyword evidence="3" id="KW-1185">Reference proteome</keyword>
<evidence type="ECO:0000313" key="3">
    <source>
        <dbReference type="Proteomes" id="UP001163046"/>
    </source>
</evidence>
<feature type="compositionally biased region" description="Basic residues" evidence="1">
    <location>
        <begin position="105"/>
        <end position="116"/>
    </location>
</feature>
<accession>A0A9W9YN75</accession>
<protein>
    <submittedName>
        <fullName evidence="2">Uncharacterized protein</fullName>
    </submittedName>
</protein>
<organism evidence="2 3">
    <name type="scientific">Desmophyllum pertusum</name>
    <dbReference type="NCBI Taxonomy" id="174260"/>
    <lineage>
        <taxon>Eukaryota</taxon>
        <taxon>Metazoa</taxon>
        <taxon>Cnidaria</taxon>
        <taxon>Anthozoa</taxon>
        <taxon>Hexacorallia</taxon>
        <taxon>Scleractinia</taxon>
        <taxon>Caryophylliina</taxon>
        <taxon>Caryophylliidae</taxon>
        <taxon>Desmophyllum</taxon>
    </lineage>
</organism>
<dbReference type="Proteomes" id="UP001163046">
    <property type="component" value="Unassembled WGS sequence"/>
</dbReference>
<name>A0A9W9YN75_9CNID</name>
<evidence type="ECO:0000256" key="1">
    <source>
        <dbReference type="SAM" id="MobiDB-lite"/>
    </source>
</evidence>
<proteinExistence type="predicted"/>
<comment type="caution">
    <text evidence="2">The sequence shown here is derived from an EMBL/GenBank/DDBJ whole genome shotgun (WGS) entry which is preliminary data.</text>
</comment>
<dbReference type="AlphaFoldDB" id="A0A9W9YN75"/>
<dbReference type="EMBL" id="MU827311">
    <property type="protein sequence ID" value="KAJ7360078.1"/>
    <property type="molecule type" value="Genomic_DNA"/>
</dbReference>
<evidence type="ECO:0000313" key="2">
    <source>
        <dbReference type="EMBL" id="KAJ7360078.1"/>
    </source>
</evidence>
<feature type="region of interest" description="Disordered" evidence="1">
    <location>
        <begin position="96"/>
        <end position="126"/>
    </location>
</feature>
<gene>
    <name evidence="2" type="ORF">OS493_018062</name>
</gene>